<evidence type="ECO:0000313" key="9">
    <source>
        <dbReference type="EMBL" id="KAF7679708.1"/>
    </source>
</evidence>
<evidence type="ECO:0000256" key="3">
    <source>
        <dbReference type="ARBA" id="ARBA00022634"/>
    </source>
</evidence>
<evidence type="ECO:0000256" key="6">
    <source>
        <dbReference type="ARBA" id="ARBA00022777"/>
    </source>
</evidence>
<evidence type="ECO:0000256" key="1">
    <source>
        <dbReference type="ARBA" id="ARBA00007587"/>
    </source>
</evidence>
<dbReference type="Gene3D" id="3.40.50.300">
    <property type="entry name" value="P-loop containing nucleotide triphosphate hydrolases"/>
    <property type="match status" value="1"/>
</dbReference>
<keyword evidence="3" id="KW-0237">DNA synthesis</keyword>
<dbReference type="InterPro" id="IPR001267">
    <property type="entry name" value="Thymidine_kinase"/>
</dbReference>
<keyword evidence="5" id="KW-0547">Nucleotide-binding</keyword>
<organism evidence="9 10">
    <name type="scientific">Astathelohania contejeani</name>
    <dbReference type="NCBI Taxonomy" id="164912"/>
    <lineage>
        <taxon>Eukaryota</taxon>
        <taxon>Fungi</taxon>
        <taxon>Fungi incertae sedis</taxon>
        <taxon>Microsporidia</taxon>
        <taxon>Astathelohaniidae</taxon>
        <taxon>Astathelohania</taxon>
    </lineage>
</organism>
<dbReference type="InterPro" id="IPR027417">
    <property type="entry name" value="P-loop_NTPase"/>
</dbReference>
<dbReference type="EC" id="2.7.1.21" evidence="2"/>
<comment type="similarity">
    <text evidence="1 8">Belongs to the thymidine kinase family.</text>
</comment>
<gene>
    <name evidence="9" type="primary">tdk_0</name>
    <name evidence="9" type="ORF">TCON_2498</name>
</gene>
<keyword evidence="6 9" id="KW-0418">Kinase</keyword>
<reference evidence="9 10" key="1">
    <citation type="submission" date="2019-01" db="EMBL/GenBank/DDBJ databases">
        <title>Genomes sequencing and comparative genomics of infectious freshwater microsporidia, Cucumispora dikerogammari and Thelohania contejeani.</title>
        <authorList>
            <person name="Cormier A."/>
            <person name="Giraud I."/>
            <person name="Wattier R."/>
            <person name="Teixeira M."/>
            <person name="Grandjean F."/>
            <person name="Rigaud T."/>
            <person name="Cordaux R."/>
        </authorList>
    </citation>
    <scope>NUCLEOTIDE SEQUENCE [LARGE SCALE GENOMIC DNA]</scope>
    <source>
        <strain evidence="9">T1</strain>
        <tissue evidence="9">Spores</tissue>
    </source>
</reference>
<proteinExistence type="inferred from homology"/>
<dbReference type="Proteomes" id="UP001516464">
    <property type="component" value="Unassembled WGS sequence"/>
</dbReference>
<evidence type="ECO:0000256" key="4">
    <source>
        <dbReference type="ARBA" id="ARBA00022679"/>
    </source>
</evidence>
<dbReference type="GO" id="GO:0016301">
    <property type="term" value="F:kinase activity"/>
    <property type="evidence" value="ECO:0007669"/>
    <property type="project" value="UniProtKB-KW"/>
</dbReference>
<protein>
    <recommendedName>
        <fullName evidence="2">thymidine kinase</fullName>
        <ecNumber evidence="2">2.7.1.21</ecNumber>
    </recommendedName>
</protein>
<dbReference type="SUPFAM" id="SSF52540">
    <property type="entry name" value="P-loop containing nucleoside triphosphate hydrolases"/>
    <property type="match status" value="1"/>
</dbReference>
<evidence type="ECO:0000256" key="5">
    <source>
        <dbReference type="ARBA" id="ARBA00022741"/>
    </source>
</evidence>
<evidence type="ECO:0000256" key="7">
    <source>
        <dbReference type="ARBA" id="ARBA00022840"/>
    </source>
</evidence>
<keyword evidence="7" id="KW-0067">ATP-binding</keyword>
<name>A0ABQ7HVU6_9MICR</name>
<dbReference type="PANTHER" id="PTHR11441">
    <property type="entry name" value="THYMIDINE KINASE"/>
    <property type="match status" value="1"/>
</dbReference>
<comment type="caution">
    <text evidence="9">The sequence shown here is derived from an EMBL/GenBank/DDBJ whole genome shotgun (WGS) entry which is preliminary data.</text>
</comment>
<accession>A0ABQ7HVU6</accession>
<sequence>MIEYPLITSPSKLIQQLGKEIIYYDTKYSFNDFSKVKIFGLGMGSNCIRITDDIHLTINSVAPSWIYNPMEDNTEEYGDLEVEFKNAHIILLCNLSMSIINSLRMGSSVLKTLKGTTLLIYNNNNNSKDNIDKFFIHRDNPVINHPISYYRIPYTSFDCCDFNNTAEKIKKILGTYKYDTDDHNNNGNDDNVDNDNTIKNKEDNKILTLTEFSNIISILQKPRNRESKLTVITGGMAAGKSSRLLQLIMIHNTKSVLIIPRCVQLNKMKCRSYQTEIKIEIRSETYLNYKDYIHYDNIYIEDAHLFNDNNLTQFVHICQSCGIDITIAGLSVSCFKNDKFKGFGVLMSQATTLELLTAPCTLCNYHTAKLSFRYNWRKPSNFVGDHRKYLNVCTDCLITELAPQFLNNAANYLDVNDINKMCQIVL</sequence>
<evidence type="ECO:0000256" key="2">
    <source>
        <dbReference type="ARBA" id="ARBA00012118"/>
    </source>
</evidence>
<evidence type="ECO:0000256" key="8">
    <source>
        <dbReference type="RuleBase" id="RU004165"/>
    </source>
</evidence>
<evidence type="ECO:0000313" key="10">
    <source>
        <dbReference type="Proteomes" id="UP001516464"/>
    </source>
</evidence>
<keyword evidence="4" id="KW-0808">Transferase</keyword>
<dbReference type="PANTHER" id="PTHR11441:SF0">
    <property type="entry name" value="THYMIDINE KINASE, CYTOSOLIC"/>
    <property type="match status" value="1"/>
</dbReference>
<keyword evidence="10" id="KW-1185">Reference proteome</keyword>
<dbReference type="EMBL" id="SBIQ01000331">
    <property type="protein sequence ID" value="KAF7679708.1"/>
    <property type="molecule type" value="Genomic_DNA"/>
</dbReference>
<dbReference type="Pfam" id="PF00265">
    <property type="entry name" value="TK"/>
    <property type="match status" value="1"/>
</dbReference>